<dbReference type="VEuPathDB" id="FungiDB:HpaG809437"/>
<protein>
    <submittedName>
        <fullName evidence="1">Uncharacterized protein</fullName>
    </submittedName>
</protein>
<dbReference type="AlphaFoldDB" id="M4BSK3"/>
<dbReference type="Proteomes" id="UP000011713">
    <property type="component" value="Unassembled WGS sequence"/>
</dbReference>
<proteinExistence type="predicted"/>
<accession>M4BSK3</accession>
<keyword evidence="2" id="KW-1185">Reference proteome</keyword>
<reference evidence="2" key="1">
    <citation type="journal article" date="2010" name="Science">
        <title>Signatures of adaptation to obligate biotrophy in the Hyaloperonospora arabidopsidis genome.</title>
        <authorList>
            <person name="Baxter L."/>
            <person name="Tripathy S."/>
            <person name="Ishaque N."/>
            <person name="Boot N."/>
            <person name="Cabral A."/>
            <person name="Kemen E."/>
            <person name="Thines M."/>
            <person name="Ah-Fong A."/>
            <person name="Anderson R."/>
            <person name="Badejoko W."/>
            <person name="Bittner-Eddy P."/>
            <person name="Boore J.L."/>
            <person name="Chibucos M.C."/>
            <person name="Coates M."/>
            <person name="Dehal P."/>
            <person name="Delehaunty K."/>
            <person name="Dong S."/>
            <person name="Downton P."/>
            <person name="Dumas B."/>
            <person name="Fabro G."/>
            <person name="Fronick C."/>
            <person name="Fuerstenberg S.I."/>
            <person name="Fulton L."/>
            <person name="Gaulin E."/>
            <person name="Govers F."/>
            <person name="Hughes L."/>
            <person name="Humphray S."/>
            <person name="Jiang R.H."/>
            <person name="Judelson H."/>
            <person name="Kamoun S."/>
            <person name="Kyung K."/>
            <person name="Meijer H."/>
            <person name="Minx P."/>
            <person name="Morris P."/>
            <person name="Nelson J."/>
            <person name="Phuntumart V."/>
            <person name="Qutob D."/>
            <person name="Rehmany A."/>
            <person name="Rougon-Cardoso A."/>
            <person name="Ryden P."/>
            <person name="Torto-Alalibo T."/>
            <person name="Studholme D."/>
            <person name="Wang Y."/>
            <person name="Win J."/>
            <person name="Wood J."/>
            <person name="Clifton S.W."/>
            <person name="Rogers J."/>
            <person name="Van den Ackerveken G."/>
            <person name="Jones J.D."/>
            <person name="McDowell J.M."/>
            <person name="Beynon J."/>
            <person name="Tyler B.M."/>
        </authorList>
    </citation>
    <scope>NUCLEOTIDE SEQUENCE [LARGE SCALE GENOMIC DNA]</scope>
    <source>
        <strain evidence="2">Emoy2</strain>
    </source>
</reference>
<dbReference type="InParanoid" id="M4BSK3"/>
<dbReference type="EnsemblProtists" id="HpaT809437">
    <property type="protein sequence ID" value="HpaP809437"/>
    <property type="gene ID" value="HpaG809437"/>
</dbReference>
<dbReference type="EMBL" id="JH598725">
    <property type="status" value="NOT_ANNOTATED_CDS"/>
    <property type="molecule type" value="Genomic_DNA"/>
</dbReference>
<reference evidence="1" key="2">
    <citation type="submission" date="2015-06" db="UniProtKB">
        <authorList>
            <consortium name="EnsemblProtists"/>
        </authorList>
    </citation>
    <scope>IDENTIFICATION</scope>
    <source>
        <strain evidence="1">Emoy2</strain>
    </source>
</reference>
<evidence type="ECO:0000313" key="2">
    <source>
        <dbReference type="Proteomes" id="UP000011713"/>
    </source>
</evidence>
<sequence>MGEQGMHALLVVSERTHGGTALLEGRRRRVLIRKWRVLNWLAQRIHLFLCRYCLHFDDK</sequence>
<evidence type="ECO:0000313" key="1">
    <source>
        <dbReference type="EnsemblProtists" id="HpaP809437"/>
    </source>
</evidence>
<dbReference type="HOGENOM" id="CLU_2965742_0_0_1"/>
<name>M4BSK3_HYAAE</name>
<organism evidence="1 2">
    <name type="scientific">Hyaloperonospora arabidopsidis (strain Emoy2)</name>
    <name type="common">Downy mildew agent</name>
    <name type="synonym">Peronospora arabidopsidis</name>
    <dbReference type="NCBI Taxonomy" id="559515"/>
    <lineage>
        <taxon>Eukaryota</taxon>
        <taxon>Sar</taxon>
        <taxon>Stramenopiles</taxon>
        <taxon>Oomycota</taxon>
        <taxon>Peronosporomycetes</taxon>
        <taxon>Peronosporales</taxon>
        <taxon>Peronosporaceae</taxon>
        <taxon>Hyaloperonospora</taxon>
    </lineage>
</organism>